<dbReference type="Proteomes" id="UP000567179">
    <property type="component" value="Unassembled WGS sequence"/>
</dbReference>
<keyword evidence="5" id="KW-1185">Reference proteome</keyword>
<dbReference type="GO" id="GO:0031145">
    <property type="term" value="P:anaphase-promoting complex-dependent catabolic process"/>
    <property type="evidence" value="ECO:0007669"/>
    <property type="project" value="TreeGrafter"/>
</dbReference>
<dbReference type="Pfam" id="PF00400">
    <property type="entry name" value="WD40"/>
    <property type="match status" value="1"/>
</dbReference>
<dbReference type="PROSITE" id="PS50082">
    <property type="entry name" value="WD_REPEATS_2"/>
    <property type="match status" value="1"/>
</dbReference>
<evidence type="ECO:0000256" key="1">
    <source>
        <dbReference type="ARBA" id="ARBA00022574"/>
    </source>
</evidence>
<dbReference type="PROSITE" id="PS50294">
    <property type="entry name" value="WD_REPEATS_REGION"/>
    <property type="match status" value="1"/>
</dbReference>
<dbReference type="GO" id="GO:0005680">
    <property type="term" value="C:anaphase-promoting complex"/>
    <property type="evidence" value="ECO:0007669"/>
    <property type="project" value="TreeGrafter"/>
</dbReference>
<evidence type="ECO:0000256" key="3">
    <source>
        <dbReference type="PROSITE-ProRule" id="PRU00221"/>
    </source>
</evidence>
<keyword evidence="2" id="KW-0677">Repeat</keyword>
<reference evidence="4 5" key="1">
    <citation type="journal article" date="2020" name="ISME J.">
        <title>Uncovering the hidden diversity of litter-decomposition mechanisms in mushroom-forming fungi.</title>
        <authorList>
            <person name="Floudas D."/>
            <person name="Bentzer J."/>
            <person name="Ahren D."/>
            <person name="Johansson T."/>
            <person name="Persson P."/>
            <person name="Tunlid A."/>
        </authorList>
    </citation>
    <scope>NUCLEOTIDE SEQUENCE [LARGE SCALE GENOMIC DNA]</scope>
    <source>
        <strain evidence="4 5">CBS 101986</strain>
    </source>
</reference>
<name>A0A8H5BVG5_9AGAR</name>
<dbReference type="SMART" id="SM00320">
    <property type="entry name" value="WD40"/>
    <property type="match status" value="5"/>
</dbReference>
<dbReference type="AlphaFoldDB" id="A0A8H5BVG5"/>
<comment type="caution">
    <text evidence="4">The sequence shown here is derived from an EMBL/GenBank/DDBJ whole genome shotgun (WGS) entry which is preliminary data.</text>
</comment>
<accession>A0A8H5BVG5</accession>
<dbReference type="GO" id="GO:0010997">
    <property type="term" value="F:anaphase-promoting complex binding"/>
    <property type="evidence" value="ECO:0007669"/>
    <property type="project" value="InterPro"/>
</dbReference>
<dbReference type="OrthoDB" id="10263272at2759"/>
<dbReference type="PANTHER" id="PTHR19918">
    <property type="entry name" value="CELL DIVISION CYCLE 20 CDC20 FIZZY -RELATED"/>
    <property type="match status" value="1"/>
</dbReference>
<dbReference type="InterPro" id="IPR036322">
    <property type="entry name" value="WD40_repeat_dom_sf"/>
</dbReference>
<dbReference type="InterPro" id="IPR019775">
    <property type="entry name" value="WD40_repeat_CS"/>
</dbReference>
<keyword evidence="1 3" id="KW-0853">WD repeat</keyword>
<protein>
    <recommendedName>
        <fullName evidence="6">Anaphase-promoting complex subunit 4 WD40 domain-containing protein</fullName>
    </recommendedName>
</protein>
<sequence length="578" mass="63498">MASPSRRVSEEVPCIFETPVATRSSKRVHGSVTNLRSHKRRRVSMSANELGEVDTERVAGPSRLAGPVSDRFIPSRPKTSLPLNITPRTNRISKQFGLVDDRVLSFRDSENLPSSPTRRDNTTMSLLRRSASSLFDTRPAVRETSVVENLSKRRQSLMVLDSPGVPLDAEAYPISWSRQNLIAVACKDDVYFQDLDTKAVTHLCNASHLGGLQVLQWGEEDRPSNIALGLSTGIVALWDAGQKKCKDKWYIGEEDVDELLSVKSLAWNRDLLAIGLDGGVISMLDLRSPREIPTVKKHQASVLSLQWSFDKTYLASGDRDGVVQIWDLRNGKSLLESSKPATKIRHRGSARAMAWCPWKTDLLATGSTAPEGMIKIWSTTSLAPHSPTPVNTIELNTSVHSLLWSPHCKELLSTHGPSFTTLPTPARRRTLSSPTPLFSLTVPSSPLTTSSALSAQNIVNTLPTAITTPIRGPRLFAYSPASASSSSIHPHSHRKPSVKHTPSPLSNSIAVHAYPSCTRLLTLTKAHAGPVTQSCVGPTGECVFTLCPAEEAIKMWQVWGKRPPVKKEESAFEKYRIR</sequence>
<organism evidence="4 5">
    <name type="scientific">Psilocybe cf. subviscida</name>
    <dbReference type="NCBI Taxonomy" id="2480587"/>
    <lineage>
        <taxon>Eukaryota</taxon>
        <taxon>Fungi</taxon>
        <taxon>Dikarya</taxon>
        <taxon>Basidiomycota</taxon>
        <taxon>Agaricomycotina</taxon>
        <taxon>Agaricomycetes</taxon>
        <taxon>Agaricomycetidae</taxon>
        <taxon>Agaricales</taxon>
        <taxon>Agaricineae</taxon>
        <taxon>Strophariaceae</taxon>
        <taxon>Psilocybe</taxon>
    </lineage>
</organism>
<proteinExistence type="predicted"/>
<dbReference type="PROSITE" id="PS00678">
    <property type="entry name" value="WD_REPEATS_1"/>
    <property type="match status" value="1"/>
</dbReference>
<dbReference type="InterPro" id="IPR033010">
    <property type="entry name" value="Cdc20/Fizzy"/>
</dbReference>
<evidence type="ECO:0000313" key="5">
    <source>
        <dbReference type="Proteomes" id="UP000567179"/>
    </source>
</evidence>
<gene>
    <name evidence="4" type="ORF">D9619_008985</name>
</gene>
<evidence type="ECO:0000313" key="4">
    <source>
        <dbReference type="EMBL" id="KAF5329731.1"/>
    </source>
</evidence>
<dbReference type="InterPro" id="IPR015943">
    <property type="entry name" value="WD40/YVTN_repeat-like_dom_sf"/>
</dbReference>
<dbReference type="GO" id="GO:1905786">
    <property type="term" value="P:positive regulation of anaphase-promoting complex-dependent catabolic process"/>
    <property type="evidence" value="ECO:0007669"/>
    <property type="project" value="TreeGrafter"/>
</dbReference>
<dbReference type="Gene3D" id="2.130.10.10">
    <property type="entry name" value="YVTN repeat-like/Quinoprotein amine dehydrogenase"/>
    <property type="match status" value="1"/>
</dbReference>
<evidence type="ECO:0000256" key="2">
    <source>
        <dbReference type="ARBA" id="ARBA00022737"/>
    </source>
</evidence>
<feature type="repeat" description="WD" evidence="3">
    <location>
        <begin position="295"/>
        <end position="336"/>
    </location>
</feature>
<dbReference type="EMBL" id="JAACJJ010000002">
    <property type="protein sequence ID" value="KAF5329731.1"/>
    <property type="molecule type" value="Genomic_DNA"/>
</dbReference>
<dbReference type="InterPro" id="IPR001680">
    <property type="entry name" value="WD40_rpt"/>
</dbReference>
<evidence type="ECO:0008006" key="6">
    <source>
        <dbReference type="Google" id="ProtNLM"/>
    </source>
</evidence>
<dbReference type="SUPFAM" id="SSF50978">
    <property type="entry name" value="WD40 repeat-like"/>
    <property type="match status" value="1"/>
</dbReference>
<dbReference type="GO" id="GO:1990757">
    <property type="term" value="F:ubiquitin ligase activator activity"/>
    <property type="evidence" value="ECO:0007669"/>
    <property type="project" value="TreeGrafter"/>
</dbReference>